<keyword evidence="7 9" id="KW-0368">Histidine biosynthesis</keyword>
<accession>A0A4D6YC05</accession>
<reference evidence="11 12" key="1">
    <citation type="submission" date="2018-12" db="EMBL/GenBank/DDBJ databases">
        <authorList>
            <person name="Chong R.A."/>
        </authorList>
    </citation>
    <scope>NUCLEOTIDE SEQUENCE [LARGE SCALE GENOMIC DNA]</scope>
    <source>
        <strain evidence="11 12">Tca</strain>
    </source>
</reference>
<gene>
    <name evidence="9" type="primary">hisA</name>
    <name evidence="11" type="ORF">D9V80_00465</name>
</gene>
<dbReference type="EC" id="5.3.1.16" evidence="9"/>
<dbReference type="Proteomes" id="UP000298782">
    <property type="component" value="Chromosome"/>
</dbReference>
<feature type="active site" description="Proton donor" evidence="9">
    <location>
        <position position="129"/>
    </location>
</feature>
<evidence type="ECO:0000256" key="5">
    <source>
        <dbReference type="ARBA" id="ARBA00022490"/>
    </source>
</evidence>
<name>A0A4D6YC05_9GAMM</name>
<evidence type="ECO:0000256" key="9">
    <source>
        <dbReference type="HAMAP-Rule" id="MF_01014"/>
    </source>
</evidence>
<dbReference type="InterPro" id="IPR023016">
    <property type="entry name" value="HisA/PriA"/>
</dbReference>
<evidence type="ECO:0000313" key="11">
    <source>
        <dbReference type="EMBL" id="QCI26642.1"/>
    </source>
</evidence>
<dbReference type="UniPathway" id="UPA00031">
    <property type="reaction ID" value="UER00009"/>
</dbReference>
<sequence length="245" mass="28289">MIIPAIDLLNEKIVRLYQGNYTEVLHYSYQLKDLIDLYSLNNIQRLHIVDLQAAMNPHNKQHRFIESLFQFINIPIQIGGGIRNDKDIEFFLKYDNTRVVIGSAATNNINEVKNWFKIYTGEKIVLALDIHIQENNKKLIYTHGWKKKSIFVLEELIEIFSEYGLKHILCTDISKDGTLHGPNCKLYNDMTKQFPHLCIQASGGIGSISDIIKVKQTKVNSVIIGRALLENKFTIKEAIECWQKE</sequence>
<proteinExistence type="inferred from homology"/>
<dbReference type="PANTHER" id="PTHR43090:SF2">
    <property type="entry name" value="1-(5-PHOSPHORIBOSYL)-5-[(5-PHOSPHORIBOSYLAMINO)METHYLIDENEAMINO] IMIDAZOLE-4-CARBOXAMIDE ISOMERASE"/>
    <property type="match status" value="1"/>
</dbReference>
<evidence type="ECO:0000313" key="12">
    <source>
        <dbReference type="Proteomes" id="UP000298782"/>
    </source>
</evidence>
<dbReference type="FunFam" id="3.20.20.70:FF:000009">
    <property type="entry name" value="1-(5-phosphoribosyl)-5-[(5-phosphoribosylamino)methylideneamino] imidazole-4-carboxamide isomerase"/>
    <property type="match status" value="1"/>
</dbReference>
<keyword evidence="5 9" id="KW-0963">Cytoplasm</keyword>
<dbReference type="GO" id="GO:0005737">
    <property type="term" value="C:cytoplasm"/>
    <property type="evidence" value="ECO:0007669"/>
    <property type="project" value="UniProtKB-SubCell"/>
</dbReference>
<dbReference type="InterPro" id="IPR006062">
    <property type="entry name" value="His_biosynth"/>
</dbReference>
<dbReference type="CDD" id="cd04732">
    <property type="entry name" value="HisA"/>
    <property type="match status" value="1"/>
</dbReference>
<evidence type="ECO:0000256" key="1">
    <source>
        <dbReference type="ARBA" id="ARBA00000901"/>
    </source>
</evidence>
<keyword evidence="6 9" id="KW-0028">Amino-acid biosynthesis</keyword>
<dbReference type="GO" id="GO:0000162">
    <property type="term" value="P:L-tryptophan biosynthetic process"/>
    <property type="evidence" value="ECO:0007669"/>
    <property type="project" value="TreeGrafter"/>
</dbReference>
<protein>
    <recommendedName>
        <fullName evidence="9">1-(5-phosphoribosyl)-5-[(5-phosphoribosylamino)methylideneamino] imidazole-4-carboxamide isomerase</fullName>
        <ecNumber evidence="9">5.3.1.16</ecNumber>
    </recommendedName>
    <alternativeName>
        <fullName evidence="9">Phosphoribosylformimino-5-aminoimidazole carboxamide ribotide isomerase</fullName>
    </alternativeName>
</protein>
<dbReference type="AlphaFoldDB" id="A0A4D6YC05"/>
<dbReference type="RefSeq" id="WP_158353160.1">
    <property type="nucleotide sequence ID" value="NZ_CP034852.1"/>
</dbReference>
<dbReference type="PANTHER" id="PTHR43090">
    <property type="entry name" value="1-(5-PHOSPHORIBOSYL)-5-[(5-PHOSPHORIBOSYLAMINO)METHYLIDENEAMINO] IMIDAZOLE-4-CARBOXAMIDE ISOMERASE"/>
    <property type="match status" value="1"/>
</dbReference>
<dbReference type="InterPro" id="IPR011060">
    <property type="entry name" value="RibuloseP-bd_barrel"/>
</dbReference>
<evidence type="ECO:0000256" key="10">
    <source>
        <dbReference type="RuleBase" id="RU003657"/>
    </source>
</evidence>
<dbReference type="GO" id="GO:0003949">
    <property type="term" value="F:1-(5-phosphoribosyl)-5-[(5-phosphoribosylamino)methylideneamino]imidazole-4-carboxamide isomerase activity"/>
    <property type="evidence" value="ECO:0007669"/>
    <property type="project" value="UniProtKB-UniRule"/>
</dbReference>
<evidence type="ECO:0000256" key="2">
    <source>
        <dbReference type="ARBA" id="ARBA00004496"/>
    </source>
</evidence>
<dbReference type="InterPro" id="IPR013785">
    <property type="entry name" value="Aldolase_TIM"/>
</dbReference>
<evidence type="ECO:0000256" key="6">
    <source>
        <dbReference type="ARBA" id="ARBA00022605"/>
    </source>
</evidence>
<evidence type="ECO:0000256" key="8">
    <source>
        <dbReference type="ARBA" id="ARBA00023235"/>
    </source>
</evidence>
<dbReference type="Gene3D" id="3.20.20.70">
    <property type="entry name" value="Aldolase class I"/>
    <property type="match status" value="1"/>
</dbReference>
<comment type="subcellular location">
    <subcellularLocation>
        <location evidence="2 9">Cytoplasm</location>
    </subcellularLocation>
</comment>
<organism evidence="11 12">
    <name type="scientific">Buchnera aphidicola</name>
    <name type="common">Thelaxes californica</name>
    <dbReference type="NCBI Taxonomy" id="1315998"/>
    <lineage>
        <taxon>Bacteria</taxon>
        <taxon>Pseudomonadati</taxon>
        <taxon>Pseudomonadota</taxon>
        <taxon>Gammaproteobacteria</taxon>
        <taxon>Enterobacterales</taxon>
        <taxon>Erwiniaceae</taxon>
        <taxon>Buchnera</taxon>
    </lineage>
</organism>
<comment type="pathway">
    <text evidence="3 9">Amino-acid biosynthesis; L-histidine biosynthesis; L-histidine from 5-phospho-alpha-D-ribose 1-diphosphate: step 4/9.</text>
</comment>
<comment type="catalytic activity">
    <reaction evidence="1 9">
        <text>1-(5-phospho-beta-D-ribosyl)-5-[(5-phospho-beta-D-ribosylamino)methylideneamino]imidazole-4-carboxamide = 5-[(5-phospho-1-deoxy-D-ribulos-1-ylimino)methylamino]-1-(5-phospho-beta-D-ribosyl)imidazole-4-carboxamide</text>
        <dbReference type="Rhea" id="RHEA:15469"/>
        <dbReference type="ChEBI" id="CHEBI:58435"/>
        <dbReference type="ChEBI" id="CHEBI:58525"/>
        <dbReference type="EC" id="5.3.1.16"/>
    </reaction>
</comment>
<dbReference type="HAMAP" id="MF_01014">
    <property type="entry name" value="HisA"/>
    <property type="match status" value="1"/>
</dbReference>
<evidence type="ECO:0000256" key="3">
    <source>
        <dbReference type="ARBA" id="ARBA00005133"/>
    </source>
</evidence>
<dbReference type="GO" id="GO:0000105">
    <property type="term" value="P:L-histidine biosynthetic process"/>
    <property type="evidence" value="ECO:0007669"/>
    <property type="project" value="UniProtKB-UniRule"/>
</dbReference>
<reference evidence="11 12" key="2">
    <citation type="submission" date="2019-05" db="EMBL/GenBank/DDBJ databases">
        <title>Genome evolution of the obligate endosymbiont Buchnera aphidicola.</title>
        <authorList>
            <person name="Moran N.A."/>
        </authorList>
    </citation>
    <scope>NUCLEOTIDE SEQUENCE [LARGE SCALE GENOMIC DNA]</scope>
    <source>
        <strain evidence="11 12">Tca</strain>
    </source>
</reference>
<feature type="active site" description="Proton acceptor" evidence="9">
    <location>
        <position position="7"/>
    </location>
</feature>
<evidence type="ECO:0000256" key="4">
    <source>
        <dbReference type="ARBA" id="ARBA00009667"/>
    </source>
</evidence>
<dbReference type="Pfam" id="PF00977">
    <property type="entry name" value="His_biosynth"/>
    <property type="match status" value="1"/>
</dbReference>
<dbReference type="InterPro" id="IPR044524">
    <property type="entry name" value="Isoase_HisA-like"/>
</dbReference>
<keyword evidence="12" id="KW-1185">Reference proteome</keyword>
<comment type="similarity">
    <text evidence="4 9 10">Belongs to the HisA/HisF family.</text>
</comment>
<keyword evidence="8 9" id="KW-0413">Isomerase</keyword>
<dbReference type="SUPFAM" id="SSF51366">
    <property type="entry name" value="Ribulose-phoshate binding barrel"/>
    <property type="match status" value="1"/>
</dbReference>
<dbReference type="EMBL" id="CP034852">
    <property type="protein sequence ID" value="QCI26642.1"/>
    <property type="molecule type" value="Genomic_DNA"/>
</dbReference>
<dbReference type="OrthoDB" id="9807749at2"/>
<evidence type="ECO:0000256" key="7">
    <source>
        <dbReference type="ARBA" id="ARBA00023102"/>
    </source>
</evidence>